<keyword evidence="5" id="KW-0472">Membrane</keyword>
<comment type="subcellular location">
    <subcellularLocation>
        <location evidence="1">Cell membrane</location>
        <topology evidence="1">Peripheral membrane protein</topology>
    </subcellularLocation>
</comment>
<organism evidence="6 7">
    <name type="scientific">Streptomyces roseochromogenus subsp. oscitans DS 12.976</name>
    <dbReference type="NCBI Taxonomy" id="1352936"/>
    <lineage>
        <taxon>Bacteria</taxon>
        <taxon>Bacillati</taxon>
        <taxon>Actinomycetota</taxon>
        <taxon>Actinomycetes</taxon>
        <taxon>Kitasatosporales</taxon>
        <taxon>Streptomycetaceae</taxon>
        <taxon>Streptomyces</taxon>
    </lineage>
</organism>
<evidence type="ECO:0008006" key="8">
    <source>
        <dbReference type="Google" id="ProtNLM"/>
    </source>
</evidence>
<dbReference type="GO" id="GO:0005886">
    <property type="term" value="C:plasma membrane"/>
    <property type="evidence" value="ECO:0007669"/>
    <property type="project" value="UniProtKB-SubCell"/>
</dbReference>
<dbReference type="PANTHER" id="PTHR43166:SF9">
    <property type="entry name" value="GLUTAMATE_ASPARTATE IMPORT ATP-BINDING PROTEIN GLTL"/>
    <property type="match status" value="1"/>
</dbReference>
<evidence type="ECO:0000313" key="6">
    <source>
        <dbReference type="EMBL" id="EST21975.1"/>
    </source>
</evidence>
<dbReference type="InterPro" id="IPR027417">
    <property type="entry name" value="P-loop_NTPase"/>
</dbReference>
<dbReference type="STRING" id="1352936.M878_35690"/>
<keyword evidence="4" id="KW-1003">Cell membrane</keyword>
<sequence length="96" mass="10390">MTVMVDIRPVHKSFGCELLTVLDNVELAGEVLDVVRDLAAQGTTVIVVTHEIAFAREVADTVVFMADGRIVEQGSPGEVLGAPREERTRAFLAKVL</sequence>
<evidence type="ECO:0000256" key="5">
    <source>
        <dbReference type="ARBA" id="ARBA00023136"/>
    </source>
</evidence>
<evidence type="ECO:0000313" key="7">
    <source>
        <dbReference type="Proteomes" id="UP000017984"/>
    </source>
</evidence>
<protein>
    <recommendedName>
        <fullName evidence="8">Amino acid ABC transporter ATP-binding protein</fullName>
    </recommendedName>
</protein>
<dbReference type="PATRIC" id="fig|1352936.5.peg.7423"/>
<reference evidence="6 7" key="1">
    <citation type="journal article" date="2014" name="Genome Announc.">
        <title>Draft Genome Sequence of Streptomyces roseochromogenes subsp. oscitans DS 12.976, Producer of the Aminocoumarin Antibiotic Clorobiocin.</title>
        <authorList>
            <person name="Ruckert C."/>
            <person name="Kalinowski J."/>
            <person name="Heide L."/>
            <person name="Apel A.K."/>
        </authorList>
    </citation>
    <scope>NUCLEOTIDE SEQUENCE [LARGE SCALE GENOMIC DNA]</scope>
    <source>
        <strain evidence="6 7">DS 12.976</strain>
    </source>
</reference>
<dbReference type="Gene3D" id="3.40.50.300">
    <property type="entry name" value="P-loop containing nucleotide triphosphate hydrolases"/>
    <property type="match status" value="1"/>
</dbReference>
<name>V6JPX0_STRRC</name>
<dbReference type="AlphaFoldDB" id="V6JPX0"/>
<dbReference type="EMBL" id="AWQX01000313">
    <property type="protein sequence ID" value="EST21975.1"/>
    <property type="molecule type" value="Genomic_DNA"/>
</dbReference>
<keyword evidence="7" id="KW-1185">Reference proteome</keyword>
<dbReference type="PANTHER" id="PTHR43166">
    <property type="entry name" value="AMINO ACID IMPORT ATP-BINDING PROTEIN"/>
    <property type="match status" value="1"/>
</dbReference>
<accession>V6JPX0</accession>
<proteinExistence type="inferred from homology"/>
<dbReference type="HOGENOM" id="CLU_000604_1_21_11"/>
<evidence type="ECO:0000256" key="2">
    <source>
        <dbReference type="ARBA" id="ARBA00005417"/>
    </source>
</evidence>
<gene>
    <name evidence="6" type="ORF">M878_35690</name>
</gene>
<dbReference type="SUPFAM" id="SSF52540">
    <property type="entry name" value="P-loop containing nucleoside triphosphate hydrolases"/>
    <property type="match status" value="1"/>
</dbReference>
<keyword evidence="3" id="KW-0813">Transport</keyword>
<evidence type="ECO:0000256" key="3">
    <source>
        <dbReference type="ARBA" id="ARBA00022448"/>
    </source>
</evidence>
<evidence type="ECO:0000256" key="1">
    <source>
        <dbReference type="ARBA" id="ARBA00004202"/>
    </source>
</evidence>
<comment type="caution">
    <text evidence="6">The sequence shown here is derived from an EMBL/GenBank/DDBJ whole genome shotgun (WGS) entry which is preliminary data.</text>
</comment>
<comment type="similarity">
    <text evidence="2">Belongs to the ABC transporter superfamily.</text>
</comment>
<dbReference type="Proteomes" id="UP000017984">
    <property type="component" value="Chromosome"/>
</dbReference>
<dbReference type="InterPro" id="IPR050086">
    <property type="entry name" value="MetN_ABC_transporter-like"/>
</dbReference>
<evidence type="ECO:0000256" key="4">
    <source>
        <dbReference type="ARBA" id="ARBA00022475"/>
    </source>
</evidence>